<dbReference type="Pfam" id="PF02348">
    <property type="entry name" value="CTP_transf_3"/>
    <property type="match status" value="1"/>
</dbReference>
<dbReference type="AlphaFoldDB" id="A0A7Y3RMI6"/>
<organism evidence="2 3">
    <name type="scientific">Parvularcula mediterranea</name>
    <dbReference type="NCBI Taxonomy" id="2732508"/>
    <lineage>
        <taxon>Bacteria</taxon>
        <taxon>Pseudomonadati</taxon>
        <taxon>Pseudomonadota</taxon>
        <taxon>Alphaproteobacteria</taxon>
        <taxon>Parvularculales</taxon>
        <taxon>Parvularculaceae</taxon>
        <taxon>Parvularcula</taxon>
    </lineage>
</organism>
<proteinExistence type="predicted"/>
<dbReference type="GO" id="GO:0046872">
    <property type="term" value="F:metal ion binding"/>
    <property type="evidence" value="ECO:0007669"/>
    <property type="project" value="UniProtKB-KW"/>
</dbReference>
<dbReference type="Proteomes" id="UP000536835">
    <property type="component" value="Unassembled WGS sequence"/>
</dbReference>
<dbReference type="SUPFAM" id="SSF89562">
    <property type="entry name" value="RraA-like"/>
    <property type="match status" value="1"/>
</dbReference>
<dbReference type="InterPro" id="IPR005493">
    <property type="entry name" value="RraA/RraA-like"/>
</dbReference>
<comment type="caution">
    <text evidence="2">The sequence shown here is derived from an EMBL/GenBank/DDBJ whole genome shotgun (WGS) entry which is preliminary data.</text>
</comment>
<dbReference type="Gene3D" id="3.50.30.40">
    <property type="entry name" value="Ribonuclease E inhibitor RraA/RraA-like"/>
    <property type="match status" value="1"/>
</dbReference>
<protein>
    <submittedName>
        <fullName evidence="2">NTP transferase domain-containing protein</fullName>
    </submittedName>
</protein>
<dbReference type="GO" id="GO:0008781">
    <property type="term" value="F:N-acylneuraminate cytidylyltransferase activity"/>
    <property type="evidence" value="ECO:0007669"/>
    <property type="project" value="TreeGrafter"/>
</dbReference>
<keyword evidence="1" id="KW-0460">Magnesium</keyword>
<evidence type="ECO:0000313" key="2">
    <source>
        <dbReference type="EMBL" id="NNU16759.1"/>
    </source>
</evidence>
<dbReference type="InterPro" id="IPR003329">
    <property type="entry name" value="Cytidylyl_trans"/>
</dbReference>
<sequence length="436" mass="48096">MKVVAFVPAKGSSERIPSKNLRVLDGEHLFKRKLRQLLECETIDEIYLDTESDEIIALAKDLDVKVIRRDPSLSTNATDGHEMFANECRQVPDADIYVQCLCTAPFVDADTIDRAIQALLNSDCDSLVAVSRTKQYQWADGEPLYGHGRIPNSVDLPDSVVEAMSLYAVKRTGDGSPSKRFGRNPLLFELDAREMLDINYPKDLALAEHICLGAREEELRKFRLMKTHLSSAVLSDITKDLGLDCTLVPEIRAMTGTRILGRAKTLHLGALDEKQNSEREEWKGIYKALNSYKFIRPGDVIVVATDVPQRAYFGELNAHLALRAGAVGVLVDGFTRDIEGVRPLELPVFARGSYCNDIKYEGTLLGMNEKISVGGVSASNDDVVFADADGAVIVPGNQWDKVLDIAVKAIMNEAQISLGVSLGQPVEDLIDTHGYF</sequence>
<dbReference type="PANTHER" id="PTHR21485">
    <property type="entry name" value="HAD SUPERFAMILY MEMBERS CMAS AND KDSC"/>
    <property type="match status" value="1"/>
</dbReference>
<dbReference type="EMBL" id="JABFCX010000003">
    <property type="protein sequence ID" value="NNU16759.1"/>
    <property type="molecule type" value="Genomic_DNA"/>
</dbReference>
<dbReference type="InterPro" id="IPR029044">
    <property type="entry name" value="Nucleotide-diphossugar_trans"/>
</dbReference>
<dbReference type="RefSeq" id="WP_173199524.1">
    <property type="nucleotide sequence ID" value="NZ_JABFCX010000003.1"/>
</dbReference>
<keyword evidence="1" id="KW-0479">Metal-binding</keyword>
<evidence type="ECO:0000313" key="3">
    <source>
        <dbReference type="Proteomes" id="UP000536835"/>
    </source>
</evidence>
<comment type="cofactor">
    <cofactor evidence="1">
        <name>Mg(2+)</name>
        <dbReference type="ChEBI" id="CHEBI:18420"/>
    </cofactor>
</comment>
<reference evidence="2 3" key="1">
    <citation type="submission" date="2020-05" db="EMBL/GenBank/DDBJ databases">
        <title>Parvularcula mediterraneae sp. nov., isolated from polypropylene straw from shallow seawater of the seashore of Laganas in Zakynthos island, Greece.</title>
        <authorList>
            <person name="Szabo I."/>
            <person name="Al-Omari J."/>
            <person name="Rado J."/>
            <person name="Szerdahelyi G.S."/>
        </authorList>
    </citation>
    <scope>NUCLEOTIDE SEQUENCE [LARGE SCALE GENOMIC DNA]</scope>
    <source>
        <strain evidence="2 3">ZS-1/3</strain>
    </source>
</reference>
<keyword evidence="3" id="KW-1185">Reference proteome</keyword>
<dbReference type="InterPro" id="IPR036704">
    <property type="entry name" value="RraA/RraA-like_sf"/>
</dbReference>
<evidence type="ECO:0000256" key="1">
    <source>
        <dbReference type="PIRSR" id="PIRSR605493-1"/>
    </source>
</evidence>
<keyword evidence="2" id="KW-0808">Transferase</keyword>
<dbReference type="InterPro" id="IPR050793">
    <property type="entry name" value="CMP-NeuNAc_synthase"/>
</dbReference>
<gene>
    <name evidence="2" type="ORF">HK107_10550</name>
</gene>
<dbReference type="Pfam" id="PF03737">
    <property type="entry name" value="RraA-like"/>
    <property type="match status" value="1"/>
</dbReference>
<feature type="binding site" evidence="1">
    <location>
        <position position="336"/>
    </location>
    <ligand>
        <name>substrate</name>
    </ligand>
</feature>
<dbReference type="SUPFAM" id="SSF53448">
    <property type="entry name" value="Nucleotide-diphospho-sugar transferases"/>
    <property type="match status" value="1"/>
</dbReference>
<name>A0A7Y3RMI6_9PROT</name>
<dbReference type="PANTHER" id="PTHR21485:SF6">
    <property type="entry name" value="N-ACYLNEURAMINATE CYTIDYLYLTRANSFERASE-RELATED"/>
    <property type="match status" value="1"/>
</dbReference>
<dbReference type="Gene3D" id="3.90.550.10">
    <property type="entry name" value="Spore Coat Polysaccharide Biosynthesis Protein SpsA, Chain A"/>
    <property type="match status" value="1"/>
</dbReference>
<feature type="binding site" evidence="1">
    <location>
        <position position="337"/>
    </location>
    <ligand>
        <name>Mg(2+)</name>
        <dbReference type="ChEBI" id="CHEBI:18420"/>
    </ligand>
</feature>
<dbReference type="CDD" id="cd16841">
    <property type="entry name" value="RraA_family"/>
    <property type="match status" value="1"/>
</dbReference>
<accession>A0A7Y3RMI6</accession>